<gene>
    <name evidence="8" type="ORF">DFP72DRAFT_1044946</name>
</gene>
<feature type="compositionally biased region" description="Polar residues" evidence="5">
    <location>
        <begin position="16"/>
        <end position="29"/>
    </location>
</feature>
<sequence length="655" mass="70839">MSDFKTLKSGRKQRSFVPQTAQAFSTDSPTVADLKDGSAEPQRTEDTVSQTKTLETVSYEGLFSVIPQSLEIKESTETGRGLYSRTIFKPGDILFSVKPHVAALSTSHLDGYCSSCFGEGDSSSLKRCTGCKTVMYCSPECQQRDWSLHKNECTALQQWFKAASAERSDGQEVRPPSDALRCLGRILWKRQKLGASNTWSKEFDNMQSHRSSLSKDAGSFNSEVHTQLAHGVVGYLGLTSPEQLEPYGIHSAADLVDLVSRFTTNTFTVTTPTLSPLGACVAPSVALINHSCDPNAVIVFPRAESKDVEPLLQVIALKHIQPGEEILTSYIDTTLPRELRQQSLKETYHFTCRCPVCAPAPGAPVDMREAMWCPKKCGGLCVLPTEQDSFTRCAKCGAVVKDTDAVLDALRIGQEALEKAERVQDSDPKKALQLTENLGQILISAGLVPGAHPLLALTRLQTSLLISKLSSPADPDVDMEVEEVFSPQVQQDAGGTPASVAAEAQKEKQNALDDAIRAATRAKTGLSQVLVYGHPVRGVAAAELGKLLAVDEPAPPQPNLDVNDKLNTPMPHYNSPAYPPRGPKRLKLALEVLVEAWKELVVGFGGGRNEGGVVGRSVRDAIVGVEKELGVWKEGLRNVMQDAAAQQKKGVKAGK</sequence>
<comment type="caution">
    <text evidence="8">The sequence shown here is derived from an EMBL/GenBank/DDBJ whole genome shotgun (WGS) entry which is preliminary data.</text>
</comment>
<dbReference type="PROSITE" id="PS50280">
    <property type="entry name" value="SET"/>
    <property type="match status" value="1"/>
</dbReference>
<dbReference type="InterPro" id="IPR046341">
    <property type="entry name" value="SET_dom_sf"/>
</dbReference>
<protein>
    <recommendedName>
        <fullName evidence="10">SET domain-containing protein</fullName>
    </recommendedName>
</protein>
<keyword evidence="3" id="KW-0862">Zinc</keyword>
<dbReference type="SUPFAM" id="SSF144232">
    <property type="entry name" value="HIT/MYND zinc finger-like"/>
    <property type="match status" value="1"/>
</dbReference>
<dbReference type="GO" id="GO:0008270">
    <property type="term" value="F:zinc ion binding"/>
    <property type="evidence" value="ECO:0007669"/>
    <property type="project" value="UniProtKB-KW"/>
</dbReference>
<evidence type="ECO:0000256" key="2">
    <source>
        <dbReference type="ARBA" id="ARBA00022771"/>
    </source>
</evidence>
<dbReference type="Gene3D" id="6.10.140.2220">
    <property type="match status" value="1"/>
</dbReference>
<dbReference type="AlphaFoldDB" id="A0A8H6HZY7"/>
<proteinExistence type="predicted"/>
<name>A0A8H6HZY7_9AGAR</name>
<evidence type="ECO:0000259" key="7">
    <source>
        <dbReference type="PROSITE" id="PS50865"/>
    </source>
</evidence>
<dbReference type="Pfam" id="PF01753">
    <property type="entry name" value="zf-MYND"/>
    <property type="match status" value="1"/>
</dbReference>
<reference evidence="8 9" key="1">
    <citation type="submission" date="2020-07" db="EMBL/GenBank/DDBJ databases">
        <title>Comparative genomics of pyrophilous fungi reveals a link between fire events and developmental genes.</title>
        <authorList>
            <consortium name="DOE Joint Genome Institute"/>
            <person name="Steindorff A.S."/>
            <person name="Carver A."/>
            <person name="Calhoun S."/>
            <person name="Stillman K."/>
            <person name="Liu H."/>
            <person name="Lipzen A."/>
            <person name="Pangilinan J."/>
            <person name="Labutti K."/>
            <person name="Bruns T.D."/>
            <person name="Grigoriev I.V."/>
        </authorList>
    </citation>
    <scope>NUCLEOTIDE SEQUENCE [LARGE SCALE GENOMIC DNA]</scope>
    <source>
        <strain evidence="8 9">CBS 144469</strain>
    </source>
</reference>
<dbReference type="InterPro" id="IPR002893">
    <property type="entry name" value="Znf_MYND"/>
</dbReference>
<evidence type="ECO:0000256" key="5">
    <source>
        <dbReference type="SAM" id="MobiDB-lite"/>
    </source>
</evidence>
<keyword evidence="9" id="KW-1185">Reference proteome</keyword>
<evidence type="ECO:0000256" key="3">
    <source>
        <dbReference type="ARBA" id="ARBA00022833"/>
    </source>
</evidence>
<evidence type="ECO:0000256" key="4">
    <source>
        <dbReference type="PROSITE-ProRule" id="PRU00134"/>
    </source>
</evidence>
<feature type="compositionally biased region" description="Basic and acidic residues" evidence="5">
    <location>
        <begin position="33"/>
        <end position="46"/>
    </location>
</feature>
<dbReference type="PANTHER" id="PTHR12197">
    <property type="entry name" value="HISTONE-LYSINE N-METHYLTRANSFERASE SMYD"/>
    <property type="match status" value="1"/>
</dbReference>
<keyword evidence="1" id="KW-0479">Metal-binding</keyword>
<evidence type="ECO:0000313" key="8">
    <source>
        <dbReference type="EMBL" id="KAF6756373.1"/>
    </source>
</evidence>
<dbReference type="Pfam" id="PF00856">
    <property type="entry name" value="SET"/>
    <property type="match status" value="1"/>
</dbReference>
<evidence type="ECO:0008006" key="10">
    <source>
        <dbReference type="Google" id="ProtNLM"/>
    </source>
</evidence>
<dbReference type="PROSITE" id="PS50865">
    <property type="entry name" value="ZF_MYND_2"/>
    <property type="match status" value="1"/>
</dbReference>
<feature type="domain" description="MYND-type" evidence="7">
    <location>
        <begin position="113"/>
        <end position="153"/>
    </location>
</feature>
<feature type="domain" description="SET" evidence="6">
    <location>
        <begin position="68"/>
        <end position="331"/>
    </location>
</feature>
<dbReference type="GO" id="GO:0005634">
    <property type="term" value="C:nucleus"/>
    <property type="evidence" value="ECO:0007669"/>
    <property type="project" value="TreeGrafter"/>
</dbReference>
<dbReference type="InterPro" id="IPR050869">
    <property type="entry name" value="H3K4_H4K5_MeTrfase"/>
</dbReference>
<organism evidence="8 9">
    <name type="scientific">Ephemerocybe angulata</name>
    <dbReference type="NCBI Taxonomy" id="980116"/>
    <lineage>
        <taxon>Eukaryota</taxon>
        <taxon>Fungi</taxon>
        <taxon>Dikarya</taxon>
        <taxon>Basidiomycota</taxon>
        <taxon>Agaricomycotina</taxon>
        <taxon>Agaricomycetes</taxon>
        <taxon>Agaricomycetidae</taxon>
        <taxon>Agaricales</taxon>
        <taxon>Agaricineae</taxon>
        <taxon>Psathyrellaceae</taxon>
        <taxon>Ephemerocybe</taxon>
    </lineage>
</organism>
<dbReference type="Gene3D" id="2.170.270.10">
    <property type="entry name" value="SET domain"/>
    <property type="match status" value="1"/>
</dbReference>
<dbReference type="SMART" id="SM00317">
    <property type="entry name" value="SET"/>
    <property type="match status" value="1"/>
</dbReference>
<dbReference type="InterPro" id="IPR001214">
    <property type="entry name" value="SET_dom"/>
</dbReference>
<evidence type="ECO:0000256" key="1">
    <source>
        <dbReference type="ARBA" id="ARBA00022723"/>
    </source>
</evidence>
<dbReference type="Proteomes" id="UP000521943">
    <property type="component" value="Unassembled WGS sequence"/>
</dbReference>
<dbReference type="OrthoDB" id="265717at2759"/>
<feature type="region of interest" description="Disordered" evidence="5">
    <location>
        <begin position="1"/>
        <end position="49"/>
    </location>
</feature>
<evidence type="ECO:0000259" key="6">
    <source>
        <dbReference type="PROSITE" id="PS50280"/>
    </source>
</evidence>
<dbReference type="Gene3D" id="1.10.220.160">
    <property type="match status" value="1"/>
</dbReference>
<evidence type="ECO:0000313" key="9">
    <source>
        <dbReference type="Proteomes" id="UP000521943"/>
    </source>
</evidence>
<dbReference type="EMBL" id="JACGCI010000026">
    <property type="protein sequence ID" value="KAF6756373.1"/>
    <property type="molecule type" value="Genomic_DNA"/>
</dbReference>
<dbReference type="SUPFAM" id="SSF82199">
    <property type="entry name" value="SET domain"/>
    <property type="match status" value="1"/>
</dbReference>
<accession>A0A8H6HZY7</accession>
<dbReference type="PANTHER" id="PTHR12197:SF251">
    <property type="entry name" value="EG:BACR7C10.4 PROTEIN"/>
    <property type="match status" value="1"/>
</dbReference>
<keyword evidence="2 4" id="KW-0863">Zinc-finger</keyword>